<proteinExistence type="predicted"/>
<accession>A0A7H1BHC9</accession>
<dbReference type="InterPro" id="IPR023393">
    <property type="entry name" value="START-like_dom_sf"/>
</dbReference>
<dbReference type="PANTHER" id="PTHR39332:SF7">
    <property type="entry name" value="SRPBCC FAMILY PROTEIN"/>
    <property type="match status" value="1"/>
</dbReference>
<dbReference type="Pfam" id="PF10604">
    <property type="entry name" value="Polyketide_cyc2"/>
    <property type="match status" value="1"/>
</dbReference>
<protein>
    <submittedName>
        <fullName evidence="1">SRPBCC family protein</fullName>
    </submittedName>
</protein>
<evidence type="ECO:0000313" key="2">
    <source>
        <dbReference type="Proteomes" id="UP000516428"/>
    </source>
</evidence>
<sequence length="144" mass="15343">MTSSRHTLTRSVVLPAAPADVWSAIGDFHGLGDWHPYVPPSTTDAEDDGIRVFTVEGKVVAREKLLAPVLGVEDHAAYTYTVLDPMLPIADYVATLAVRPHAEGSEVVWSARYESTEEAAAQVEAVFGDGTYGTGLAALQAKFG</sequence>
<dbReference type="AlphaFoldDB" id="A0A7H1BHC9"/>
<reference evidence="1 2" key="1">
    <citation type="submission" date="2020-09" db="EMBL/GenBank/DDBJ databases">
        <title>A novel species.</title>
        <authorList>
            <person name="Gao J."/>
        </authorList>
    </citation>
    <scope>NUCLEOTIDE SEQUENCE [LARGE SCALE GENOMIC DNA]</scope>
    <source>
        <strain evidence="1 2">CRXT-Y-14</strain>
    </source>
</reference>
<dbReference type="EMBL" id="CP061281">
    <property type="protein sequence ID" value="QNS08134.1"/>
    <property type="molecule type" value="Genomic_DNA"/>
</dbReference>
<dbReference type="PANTHER" id="PTHR39332">
    <property type="entry name" value="BLL4707 PROTEIN"/>
    <property type="match status" value="1"/>
</dbReference>
<dbReference type="Gene3D" id="3.30.530.20">
    <property type="match status" value="1"/>
</dbReference>
<dbReference type="RefSeq" id="WP_188340795.1">
    <property type="nucleotide sequence ID" value="NZ_CP061281.1"/>
</dbReference>
<dbReference type="InterPro" id="IPR019587">
    <property type="entry name" value="Polyketide_cyclase/dehydratase"/>
</dbReference>
<keyword evidence="2" id="KW-1185">Reference proteome</keyword>
<dbReference type="CDD" id="cd07821">
    <property type="entry name" value="PYR_PYL_RCAR_like"/>
    <property type="match status" value="1"/>
</dbReference>
<evidence type="ECO:0000313" key="1">
    <source>
        <dbReference type="EMBL" id="QNS08134.1"/>
    </source>
</evidence>
<dbReference type="KEGG" id="sxn:IAG42_33985"/>
<dbReference type="Proteomes" id="UP000516428">
    <property type="component" value="Chromosome"/>
</dbReference>
<name>A0A7H1BHC9_9ACTN</name>
<dbReference type="SUPFAM" id="SSF55961">
    <property type="entry name" value="Bet v1-like"/>
    <property type="match status" value="1"/>
</dbReference>
<organism evidence="1 2">
    <name type="scientific">Streptomyces xanthii</name>
    <dbReference type="NCBI Taxonomy" id="2768069"/>
    <lineage>
        <taxon>Bacteria</taxon>
        <taxon>Bacillati</taxon>
        <taxon>Actinomycetota</taxon>
        <taxon>Actinomycetes</taxon>
        <taxon>Kitasatosporales</taxon>
        <taxon>Streptomycetaceae</taxon>
        <taxon>Streptomyces</taxon>
    </lineage>
</organism>
<gene>
    <name evidence="1" type="ORF">IAG42_33985</name>
</gene>